<dbReference type="AlphaFoldDB" id="A0A1Q2L1V9"/>
<dbReference type="InterPro" id="IPR051678">
    <property type="entry name" value="AGP_Transferase"/>
</dbReference>
<dbReference type="PANTHER" id="PTHR21310">
    <property type="entry name" value="AMINOGLYCOSIDE PHOSPHOTRANSFERASE-RELATED-RELATED"/>
    <property type="match status" value="1"/>
</dbReference>
<reference evidence="2 3" key="1">
    <citation type="submission" date="2017-02" db="EMBL/GenBank/DDBJ databases">
        <title>The complete genomic sequence of a novel cold adapted crude oil-degrading bacterium Planococcus qaidamina Y42.</title>
        <authorList>
            <person name="Yang R."/>
        </authorList>
    </citation>
    <scope>NUCLEOTIDE SEQUENCE [LARGE SCALE GENOMIC DNA]</scope>
    <source>
        <strain evidence="2 3">Y42</strain>
    </source>
</reference>
<dbReference type="SUPFAM" id="SSF56112">
    <property type="entry name" value="Protein kinase-like (PK-like)"/>
    <property type="match status" value="1"/>
</dbReference>
<sequence>MFEGITRETYADVPQETWDKAIHMILLKEGMEEGTVEKFELGANVVYKIGGRHVIKLFPPFHGEGFQSEKAVLELLEWVNLPAETPEMMRASAYEGWPYLIMTFLEGTLAVDLWDELSRTEKLDHAEDLGRLIRSVHRLDASMMKSLPGSWPAFVEARKKKAAAYHRAADMRESLISEMTSYIESVDLNTKRQVLLTGEYTPFNLLLKKQADGWRLSGLIDFADCFVGNPKYDLLGPILFNFHREDGLTETFLRAYGLELTDGLRHELMALLLLHRFSDLPAYMEGNTAALEAESLDELARIFFPW</sequence>
<evidence type="ECO:0000313" key="2">
    <source>
        <dbReference type="EMBL" id="AQQ54411.1"/>
    </source>
</evidence>
<evidence type="ECO:0000259" key="1">
    <source>
        <dbReference type="Pfam" id="PF01636"/>
    </source>
</evidence>
<dbReference type="InterPro" id="IPR002575">
    <property type="entry name" value="Aminoglycoside_PTrfase"/>
</dbReference>
<name>A0A1Q2L1V9_9BACL</name>
<feature type="domain" description="Aminoglycoside phosphotransferase" evidence="1">
    <location>
        <begin position="43"/>
        <end position="262"/>
    </location>
</feature>
<dbReference type="Proteomes" id="UP000188184">
    <property type="component" value="Chromosome"/>
</dbReference>
<accession>A0A1Q2L1V9</accession>
<dbReference type="InterPro" id="IPR016259">
    <property type="entry name" value="Hygromycin-B_Kinase"/>
</dbReference>
<gene>
    <name evidence="2" type="ORF">B0X71_15750</name>
</gene>
<dbReference type="KEGG" id="pmar:B0X71_15750"/>
<proteinExistence type="predicted"/>
<dbReference type="InterPro" id="IPR011009">
    <property type="entry name" value="Kinase-like_dom_sf"/>
</dbReference>
<dbReference type="PANTHER" id="PTHR21310:SF15">
    <property type="entry name" value="AMINOGLYCOSIDE PHOSPHOTRANSFERASE DOMAIN-CONTAINING PROTEIN"/>
    <property type="match status" value="1"/>
</dbReference>
<dbReference type="Gene3D" id="3.90.1200.10">
    <property type="match status" value="1"/>
</dbReference>
<protein>
    <recommendedName>
        <fullName evidence="1">Aminoglycoside phosphotransferase domain-containing protein</fullName>
    </recommendedName>
</protein>
<dbReference type="RefSeq" id="WP_198038633.1">
    <property type="nucleotide sequence ID" value="NZ_CP019640.1"/>
</dbReference>
<keyword evidence="3" id="KW-1185">Reference proteome</keyword>
<dbReference type="EMBL" id="CP019640">
    <property type="protein sequence ID" value="AQQ54411.1"/>
    <property type="molecule type" value="Genomic_DNA"/>
</dbReference>
<dbReference type="CDD" id="cd05120">
    <property type="entry name" value="APH_ChoK_like"/>
    <property type="match status" value="1"/>
</dbReference>
<dbReference type="Pfam" id="PF01636">
    <property type="entry name" value="APH"/>
    <property type="match status" value="1"/>
</dbReference>
<dbReference type="PIRSF" id="PIRSF000707">
    <property type="entry name" value="Hygromycin-B_kinase"/>
    <property type="match status" value="1"/>
</dbReference>
<evidence type="ECO:0000313" key="3">
    <source>
        <dbReference type="Proteomes" id="UP000188184"/>
    </source>
</evidence>
<organism evidence="2 3">
    <name type="scientific">Planococcus lenghuensis</name>
    <dbReference type="NCBI Taxonomy" id="2213202"/>
    <lineage>
        <taxon>Bacteria</taxon>
        <taxon>Bacillati</taxon>
        <taxon>Bacillota</taxon>
        <taxon>Bacilli</taxon>
        <taxon>Bacillales</taxon>
        <taxon>Caryophanaceae</taxon>
        <taxon>Planococcus</taxon>
    </lineage>
</organism>